<keyword evidence="1" id="KW-0472">Membrane</keyword>
<feature type="transmembrane region" description="Helical" evidence="1">
    <location>
        <begin position="78"/>
        <end position="102"/>
    </location>
</feature>
<proteinExistence type="predicted"/>
<sequence>MNIDSPLPTPTTLPALIGQIQLEPGLSPVWVGNPWVLDKSRAAAPLLWVFVVLWRFWRGEEIEAIWGVDRSIRGWFVVVVEPASSLVAAASLFFLCFIRFIFFNLFLPSFQPRIEVSA</sequence>
<keyword evidence="3" id="KW-1185">Reference proteome</keyword>
<dbReference type="Proteomes" id="UP000467841">
    <property type="component" value="Unassembled WGS sequence"/>
</dbReference>
<evidence type="ECO:0000313" key="3">
    <source>
        <dbReference type="Proteomes" id="UP000467841"/>
    </source>
</evidence>
<evidence type="ECO:0000256" key="1">
    <source>
        <dbReference type="SAM" id="Phobius"/>
    </source>
</evidence>
<organism evidence="2 3">
    <name type="scientific">Microthlaspi erraticum</name>
    <dbReference type="NCBI Taxonomy" id="1685480"/>
    <lineage>
        <taxon>Eukaryota</taxon>
        <taxon>Viridiplantae</taxon>
        <taxon>Streptophyta</taxon>
        <taxon>Embryophyta</taxon>
        <taxon>Tracheophyta</taxon>
        <taxon>Spermatophyta</taxon>
        <taxon>Magnoliopsida</taxon>
        <taxon>eudicotyledons</taxon>
        <taxon>Gunneridae</taxon>
        <taxon>Pentapetalae</taxon>
        <taxon>rosids</taxon>
        <taxon>malvids</taxon>
        <taxon>Brassicales</taxon>
        <taxon>Brassicaceae</taxon>
        <taxon>Coluteocarpeae</taxon>
        <taxon>Microthlaspi</taxon>
    </lineage>
</organism>
<dbReference type="AlphaFoldDB" id="A0A6D2HFL5"/>
<reference evidence="2" key="1">
    <citation type="submission" date="2020-01" db="EMBL/GenBank/DDBJ databases">
        <authorList>
            <person name="Mishra B."/>
        </authorList>
    </citation>
    <scope>NUCLEOTIDE SEQUENCE [LARGE SCALE GENOMIC DNA]</scope>
</reference>
<comment type="caution">
    <text evidence="2">The sequence shown here is derived from an EMBL/GenBank/DDBJ whole genome shotgun (WGS) entry which is preliminary data.</text>
</comment>
<accession>A0A6D2HFL5</accession>
<keyword evidence="1" id="KW-0812">Transmembrane</keyword>
<gene>
    <name evidence="2" type="ORF">MERR_LOCUS1641</name>
</gene>
<keyword evidence="1" id="KW-1133">Transmembrane helix</keyword>
<protein>
    <submittedName>
        <fullName evidence="2">Uncharacterized protein</fullName>
    </submittedName>
</protein>
<dbReference type="EMBL" id="CACVBM020000111">
    <property type="protein sequence ID" value="CAA7014407.1"/>
    <property type="molecule type" value="Genomic_DNA"/>
</dbReference>
<name>A0A6D2HFL5_9BRAS</name>
<evidence type="ECO:0000313" key="2">
    <source>
        <dbReference type="EMBL" id="CAA7014407.1"/>
    </source>
</evidence>